<proteinExistence type="predicted"/>
<dbReference type="Pfam" id="PF00702">
    <property type="entry name" value="Hydrolase"/>
    <property type="match status" value="1"/>
</dbReference>
<comment type="caution">
    <text evidence="5">The sequence shown here is derived from an EMBL/GenBank/DDBJ whole genome shotgun (WGS) entry which is preliminary data.</text>
</comment>
<dbReference type="InterPro" id="IPR051400">
    <property type="entry name" value="HAD-like_hydrolase"/>
</dbReference>
<dbReference type="Proteomes" id="UP001497527">
    <property type="component" value="Unassembled WGS sequence"/>
</dbReference>
<organism evidence="5 6">
    <name type="scientific">Tenacibaculum polynesiense</name>
    <dbReference type="NCBI Taxonomy" id="3137857"/>
    <lineage>
        <taxon>Bacteria</taxon>
        <taxon>Pseudomonadati</taxon>
        <taxon>Bacteroidota</taxon>
        <taxon>Flavobacteriia</taxon>
        <taxon>Flavobacteriales</taxon>
        <taxon>Flavobacteriaceae</taxon>
        <taxon>Tenacibaculum</taxon>
    </lineage>
</organism>
<dbReference type="InterPro" id="IPR006439">
    <property type="entry name" value="HAD-SF_hydro_IA"/>
</dbReference>
<dbReference type="Gene3D" id="1.10.150.520">
    <property type="match status" value="1"/>
</dbReference>
<name>A0ABM9P9L8_9FLAO</name>
<evidence type="ECO:0000313" key="5">
    <source>
        <dbReference type="EMBL" id="CAL2102279.1"/>
    </source>
</evidence>
<dbReference type="SUPFAM" id="SSF56784">
    <property type="entry name" value="HAD-like"/>
    <property type="match status" value="1"/>
</dbReference>
<accession>A0ABM9P9L8</accession>
<evidence type="ECO:0000256" key="3">
    <source>
        <dbReference type="ARBA" id="ARBA00022801"/>
    </source>
</evidence>
<keyword evidence="2" id="KW-0479">Metal-binding</keyword>
<reference evidence="5 6" key="1">
    <citation type="submission" date="2024-05" db="EMBL/GenBank/DDBJ databases">
        <authorList>
            <person name="Duchaud E."/>
        </authorList>
    </citation>
    <scope>NUCLEOTIDE SEQUENCE [LARGE SCALE GENOMIC DNA]</scope>
    <source>
        <strain evidence="5">Ena-SAMPLE-TAB-13-05-2024-13:56:06:370-140308</strain>
    </source>
</reference>
<keyword evidence="6" id="KW-1185">Reference proteome</keyword>
<dbReference type="RefSeq" id="WP_348715423.1">
    <property type="nucleotide sequence ID" value="NZ_CAXJIO010000011.1"/>
</dbReference>
<dbReference type="EMBL" id="CAXJIO010000011">
    <property type="protein sequence ID" value="CAL2102279.1"/>
    <property type="molecule type" value="Genomic_DNA"/>
</dbReference>
<dbReference type="SFLD" id="SFLDS00003">
    <property type="entry name" value="Haloacid_Dehalogenase"/>
    <property type="match status" value="1"/>
</dbReference>
<dbReference type="PANTHER" id="PTHR46470:SF2">
    <property type="entry name" value="GLYCERALDEHYDE 3-PHOSPHATE PHOSPHATASE"/>
    <property type="match status" value="1"/>
</dbReference>
<comment type="cofactor">
    <cofactor evidence="1">
        <name>Mg(2+)</name>
        <dbReference type="ChEBI" id="CHEBI:18420"/>
    </cofactor>
</comment>
<evidence type="ECO:0000313" key="6">
    <source>
        <dbReference type="Proteomes" id="UP001497527"/>
    </source>
</evidence>
<evidence type="ECO:0000256" key="4">
    <source>
        <dbReference type="ARBA" id="ARBA00022842"/>
    </source>
</evidence>
<dbReference type="NCBIfam" id="TIGR01549">
    <property type="entry name" value="HAD-SF-IA-v1"/>
    <property type="match status" value="1"/>
</dbReference>
<dbReference type="PANTHER" id="PTHR46470">
    <property type="entry name" value="N-ACYLNEURAMINATE-9-PHOSPHATASE"/>
    <property type="match status" value="1"/>
</dbReference>
<dbReference type="InterPro" id="IPR023214">
    <property type="entry name" value="HAD_sf"/>
</dbReference>
<protein>
    <submittedName>
        <fullName evidence="5">Glyceraldehyde 3-phosphate phosphatase</fullName>
        <ecNumber evidence="5">3.1.3.-</ecNumber>
    </submittedName>
</protein>
<keyword evidence="3 5" id="KW-0378">Hydrolase</keyword>
<evidence type="ECO:0000256" key="2">
    <source>
        <dbReference type="ARBA" id="ARBA00022723"/>
    </source>
</evidence>
<dbReference type="EC" id="3.1.3.-" evidence="5"/>
<evidence type="ECO:0000256" key="1">
    <source>
        <dbReference type="ARBA" id="ARBA00001946"/>
    </source>
</evidence>
<keyword evidence="4" id="KW-0460">Magnesium</keyword>
<dbReference type="PRINTS" id="PR00413">
    <property type="entry name" value="HADHALOGNASE"/>
</dbReference>
<dbReference type="Gene3D" id="3.40.50.1000">
    <property type="entry name" value="HAD superfamily/HAD-like"/>
    <property type="match status" value="1"/>
</dbReference>
<dbReference type="SFLD" id="SFLDG01129">
    <property type="entry name" value="C1.5:_HAD__Beta-PGM__Phosphata"/>
    <property type="match status" value="1"/>
</dbReference>
<dbReference type="GO" id="GO:0016787">
    <property type="term" value="F:hydrolase activity"/>
    <property type="evidence" value="ECO:0007669"/>
    <property type="project" value="UniProtKB-KW"/>
</dbReference>
<dbReference type="InterPro" id="IPR036412">
    <property type="entry name" value="HAD-like_sf"/>
</dbReference>
<gene>
    <name evidence="5" type="ORF">T190423A01A_20030</name>
</gene>
<sequence>MKNVKTIVFDLYNTLIKIKEPKHFFVKLYRKSKNGFNLDISSYMKLVMTKSLVELEEMLPSEFKKLFKENKNDLEKELNSVVVFKEVYNILSRLEKCYNLFLISNLAEPYKEPFFDKKLDQYFEKVIFSCDYGSIKPEEKIFKEIEEITGNQPNEIMMIGDSLKSDIEIPKRLGWHFFRIERKEIGKDGDDVLDLKEILNS</sequence>